<comment type="caution">
    <text evidence="1">The sequence shown here is derived from an EMBL/GenBank/DDBJ whole genome shotgun (WGS) entry which is preliminary data.</text>
</comment>
<dbReference type="EMBL" id="JAPCWZ010000003">
    <property type="protein sequence ID" value="KAK8873833.1"/>
    <property type="molecule type" value="Genomic_DNA"/>
</dbReference>
<evidence type="ECO:0000313" key="2">
    <source>
        <dbReference type="Proteomes" id="UP001390339"/>
    </source>
</evidence>
<proteinExistence type="predicted"/>
<dbReference type="Proteomes" id="UP001390339">
    <property type="component" value="Unassembled WGS sequence"/>
</dbReference>
<gene>
    <name evidence="1" type="ORF">PGQ11_004347</name>
</gene>
<accession>A0ABR2J8F0</accession>
<name>A0ABR2J8F0_9PEZI</name>
<keyword evidence="2" id="KW-1185">Reference proteome</keyword>
<reference evidence="1 2" key="1">
    <citation type="journal article" date="2024" name="IMA Fungus">
        <title>Apiospora arundinis, a panoply of carbohydrate-active enzymes and secondary metabolites.</title>
        <authorList>
            <person name="Sorensen T."/>
            <person name="Petersen C."/>
            <person name="Muurmann A.T."/>
            <person name="Christiansen J.V."/>
            <person name="Brundto M.L."/>
            <person name="Overgaard C.K."/>
            <person name="Boysen A.T."/>
            <person name="Wollenberg R.D."/>
            <person name="Larsen T.O."/>
            <person name="Sorensen J.L."/>
            <person name="Nielsen K.L."/>
            <person name="Sondergaard T.E."/>
        </authorList>
    </citation>
    <scope>NUCLEOTIDE SEQUENCE [LARGE SCALE GENOMIC DNA]</scope>
    <source>
        <strain evidence="1 2">AAU 773</strain>
    </source>
</reference>
<sequence length="85" mass="9309">MPASEPGGHDKKQHLLAVMSILHGIGLGKLKTPLSWPTKGPAIVRVHEIKVGGPKDGEADPFWAERGGLPSKRREWTGTHLDLEW</sequence>
<evidence type="ECO:0000313" key="1">
    <source>
        <dbReference type="EMBL" id="KAK8873833.1"/>
    </source>
</evidence>
<organism evidence="1 2">
    <name type="scientific">Apiospora arundinis</name>
    <dbReference type="NCBI Taxonomy" id="335852"/>
    <lineage>
        <taxon>Eukaryota</taxon>
        <taxon>Fungi</taxon>
        <taxon>Dikarya</taxon>
        <taxon>Ascomycota</taxon>
        <taxon>Pezizomycotina</taxon>
        <taxon>Sordariomycetes</taxon>
        <taxon>Xylariomycetidae</taxon>
        <taxon>Amphisphaeriales</taxon>
        <taxon>Apiosporaceae</taxon>
        <taxon>Apiospora</taxon>
    </lineage>
</organism>
<protein>
    <submittedName>
        <fullName evidence="1">Uncharacterized protein</fullName>
    </submittedName>
</protein>